<proteinExistence type="inferred from homology"/>
<protein>
    <recommendedName>
        <fullName evidence="3">beta-lactamase</fullName>
        <ecNumber evidence="3">3.5.2.6</ecNumber>
    </recommendedName>
</protein>
<evidence type="ECO:0000313" key="8">
    <source>
        <dbReference type="EMBL" id="XFO66467.1"/>
    </source>
</evidence>
<name>A0ABZ3ILA8_9FIRM</name>
<keyword evidence="6" id="KW-0046">Antibiotic resistance</keyword>
<evidence type="ECO:0000256" key="5">
    <source>
        <dbReference type="ARBA" id="ARBA00022801"/>
    </source>
</evidence>
<evidence type="ECO:0000256" key="3">
    <source>
        <dbReference type="ARBA" id="ARBA00012865"/>
    </source>
</evidence>
<sequence length="275" mass="31035">MKRGLILKKVIGIIVLIVLLVNFGSLTSANAAAFVERADFGKYFAGFTTGTFVMYDEANDQYIVFNEPQSVKRLSPCSTFKIYNSLAGLETGVLDQEDVYTLFKWNRTQYTFPAWNHDQTLASATRDSVVWYFQELASRIGTERMQTYLNKIEYGNRDISGGLTTFWLRSSLQISAREQVDLLQKLYSGKLPVSPQNVEIVKKNITLSEHDDVRLMGKTGSGFQEDKWLLGWFVGCVEKPGNRYFFATNIQASDGATGGKAREITKLILKDLQVL</sequence>
<feature type="domain" description="Penicillin-binding protein transpeptidase" evidence="7">
    <location>
        <begin position="51"/>
        <end position="269"/>
    </location>
</feature>
<evidence type="ECO:0000256" key="2">
    <source>
        <dbReference type="ARBA" id="ARBA00007898"/>
    </source>
</evidence>
<dbReference type="SUPFAM" id="SSF56601">
    <property type="entry name" value="beta-lactamase/transpeptidase-like"/>
    <property type="match status" value="1"/>
</dbReference>
<keyword evidence="5" id="KW-0378">Hydrolase</keyword>
<evidence type="ECO:0000256" key="4">
    <source>
        <dbReference type="ARBA" id="ARBA00022729"/>
    </source>
</evidence>
<comment type="similarity">
    <text evidence="2">Belongs to the class-D beta-lactamase family.</text>
</comment>
<dbReference type="Proteomes" id="UP000216752">
    <property type="component" value="Chromosome"/>
</dbReference>
<reference evidence="8" key="1">
    <citation type="submission" date="2024-05" db="EMBL/GenBank/DDBJ databases">
        <title>Isolation and characterization of Sporomusa carbonis sp. nov., a carboxydotrophic hydrogenogen in the genus of Sporomusa isolated from a charcoal burning pile.</title>
        <authorList>
            <person name="Boeer T."/>
            <person name="Rosenbaum F."/>
            <person name="Eysell L."/>
            <person name="Mueller V."/>
            <person name="Daniel R."/>
            <person name="Poehlein A."/>
        </authorList>
    </citation>
    <scope>NUCLEOTIDE SEQUENCE [LARGE SCALE GENOMIC DNA]</scope>
    <source>
        <strain evidence="8">DSM 10669</strain>
    </source>
</reference>
<dbReference type="InterPro" id="IPR001460">
    <property type="entry name" value="PCN-bd_Tpept"/>
</dbReference>
<dbReference type="PANTHER" id="PTHR30627:SF6">
    <property type="entry name" value="BETA-LACTAMASE YBXI-RELATED"/>
    <property type="match status" value="1"/>
</dbReference>
<dbReference type="EMBL" id="CP155573">
    <property type="protein sequence ID" value="XFO66467.1"/>
    <property type="molecule type" value="Genomic_DNA"/>
</dbReference>
<dbReference type="InterPro" id="IPR050515">
    <property type="entry name" value="Beta-lactam/transpept"/>
</dbReference>
<comment type="catalytic activity">
    <reaction evidence="1">
        <text>a beta-lactam + H2O = a substituted beta-amino acid</text>
        <dbReference type="Rhea" id="RHEA:20401"/>
        <dbReference type="ChEBI" id="CHEBI:15377"/>
        <dbReference type="ChEBI" id="CHEBI:35627"/>
        <dbReference type="ChEBI" id="CHEBI:140347"/>
        <dbReference type="EC" id="3.5.2.6"/>
    </reaction>
</comment>
<evidence type="ECO:0000256" key="6">
    <source>
        <dbReference type="ARBA" id="ARBA00023251"/>
    </source>
</evidence>
<accession>A0ABZ3ILA8</accession>
<gene>
    <name evidence="8" type="primary">mecR1</name>
    <name evidence="8" type="ORF">SPSIL_026170</name>
</gene>
<dbReference type="Gene3D" id="3.40.710.10">
    <property type="entry name" value="DD-peptidase/beta-lactamase superfamily"/>
    <property type="match status" value="1"/>
</dbReference>
<dbReference type="InterPro" id="IPR012338">
    <property type="entry name" value="Beta-lactam/transpept-like"/>
</dbReference>
<dbReference type="PANTHER" id="PTHR30627">
    <property type="entry name" value="PEPTIDOGLYCAN D,D-TRANSPEPTIDASE"/>
    <property type="match status" value="1"/>
</dbReference>
<evidence type="ECO:0000259" key="7">
    <source>
        <dbReference type="Pfam" id="PF00905"/>
    </source>
</evidence>
<keyword evidence="4" id="KW-0732">Signal</keyword>
<evidence type="ECO:0000256" key="1">
    <source>
        <dbReference type="ARBA" id="ARBA00001526"/>
    </source>
</evidence>
<dbReference type="Pfam" id="PF00905">
    <property type="entry name" value="Transpeptidase"/>
    <property type="match status" value="1"/>
</dbReference>
<keyword evidence="9" id="KW-1185">Reference proteome</keyword>
<dbReference type="EC" id="3.5.2.6" evidence="3"/>
<organism evidence="8 9">
    <name type="scientific">Sporomusa silvacetica DSM 10669</name>
    <dbReference type="NCBI Taxonomy" id="1123289"/>
    <lineage>
        <taxon>Bacteria</taxon>
        <taxon>Bacillati</taxon>
        <taxon>Bacillota</taxon>
        <taxon>Negativicutes</taxon>
        <taxon>Selenomonadales</taxon>
        <taxon>Sporomusaceae</taxon>
        <taxon>Sporomusa</taxon>
    </lineage>
</organism>
<evidence type="ECO:0000313" key="9">
    <source>
        <dbReference type="Proteomes" id="UP000216752"/>
    </source>
</evidence>